<feature type="signal peptide" evidence="3">
    <location>
        <begin position="1"/>
        <end position="19"/>
    </location>
</feature>
<dbReference type="OrthoDB" id="6132182at2759"/>
<feature type="domain" description="Tyrosinase copper-binding" evidence="4">
    <location>
        <begin position="61"/>
        <end position="78"/>
    </location>
</feature>
<dbReference type="PROSITE" id="PS00497">
    <property type="entry name" value="TYROSINASE_1"/>
    <property type="match status" value="1"/>
</dbReference>
<evidence type="ECO:0000256" key="2">
    <source>
        <dbReference type="ARBA" id="ARBA00023008"/>
    </source>
</evidence>
<dbReference type="EMBL" id="SBJO01000990">
    <property type="protein sequence ID" value="KAF9752800.1"/>
    <property type="molecule type" value="Genomic_DNA"/>
</dbReference>
<protein>
    <submittedName>
        <fullName evidence="6">Tyrosinase-like protein tyr-1</fullName>
    </submittedName>
</protein>
<evidence type="ECO:0000313" key="7">
    <source>
        <dbReference type="Proteomes" id="UP000740883"/>
    </source>
</evidence>
<feature type="chain" id="PRO_5040131272" evidence="3">
    <location>
        <begin position="20"/>
        <end position="312"/>
    </location>
</feature>
<keyword evidence="3" id="KW-0732">Signal</keyword>
<proteinExistence type="predicted"/>
<dbReference type="InterPro" id="IPR002227">
    <property type="entry name" value="Tyrosinase_Cu-bd"/>
</dbReference>
<dbReference type="GO" id="GO:0016491">
    <property type="term" value="F:oxidoreductase activity"/>
    <property type="evidence" value="ECO:0007669"/>
    <property type="project" value="InterPro"/>
</dbReference>
<dbReference type="Pfam" id="PF00264">
    <property type="entry name" value="Tyrosinase"/>
    <property type="match status" value="2"/>
</dbReference>
<dbReference type="PANTHER" id="PTHR11474:SF126">
    <property type="entry name" value="TYROSINASE-LIKE PROTEIN TYR-1-RELATED"/>
    <property type="match status" value="1"/>
</dbReference>
<dbReference type="Gene3D" id="1.10.1280.10">
    <property type="entry name" value="Di-copper center containing domain from catechol oxidase"/>
    <property type="match status" value="2"/>
</dbReference>
<dbReference type="PRINTS" id="PR00092">
    <property type="entry name" value="TYROSINASE"/>
</dbReference>
<evidence type="ECO:0000259" key="5">
    <source>
        <dbReference type="PROSITE" id="PS00498"/>
    </source>
</evidence>
<comment type="caution">
    <text evidence="6">The sequence shown here is derived from an EMBL/GenBank/DDBJ whole genome shotgun (WGS) entry which is preliminary data.</text>
</comment>
<sequence>MNILWILFFIFLEAKITLRKEIRNLTKQEWKKYKDAFNLFKEKGYLADISKIHLEVDEYAHRNGRFLPWHRMLLLHVESILQMLTKDPTLGIPYWDWTLDADDPAKSIIFDEEHWGIKQCYLVSYPTSHCLERIQKDIEPFYNKKNMERLMNTKVGYDKYRDVLELVPHALVHMNLGGDMGQMFSTNDPIFFHHHSFIDYIWYQKQIKHLKNSYGGVHNNKQLSIEERLYPFNRQVKDVMSLKKCQVVYKPYKAMKIQTADKKPTPLSNEYIKFHGYDKEKVRKYESFMRGETQRGILRRLFDFITGRTTLD</sequence>
<dbReference type="AlphaFoldDB" id="A0A9P6GVB7"/>
<keyword evidence="1" id="KW-0479">Metal-binding</keyword>
<feature type="domain" description="Tyrosinase copper-binding" evidence="5">
    <location>
        <begin position="188"/>
        <end position="199"/>
    </location>
</feature>
<dbReference type="GO" id="GO:0046872">
    <property type="term" value="F:metal ion binding"/>
    <property type="evidence" value="ECO:0007669"/>
    <property type="project" value="UniProtKB-KW"/>
</dbReference>
<dbReference type="InterPro" id="IPR008922">
    <property type="entry name" value="Di-copper_centre_dom_sf"/>
</dbReference>
<evidence type="ECO:0000256" key="3">
    <source>
        <dbReference type="SAM" id="SignalP"/>
    </source>
</evidence>
<evidence type="ECO:0000256" key="1">
    <source>
        <dbReference type="ARBA" id="ARBA00022723"/>
    </source>
</evidence>
<accession>A0A9P6GVB7</accession>
<evidence type="ECO:0000259" key="4">
    <source>
        <dbReference type="PROSITE" id="PS00497"/>
    </source>
</evidence>
<dbReference type="InterPro" id="IPR050316">
    <property type="entry name" value="Tyrosinase/Hemocyanin"/>
</dbReference>
<dbReference type="PANTHER" id="PTHR11474">
    <property type="entry name" value="TYROSINASE FAMILY MEMBER"/>
    <property type="match status" value="1"/>
</dbReference>
<reference evidence="6 7" key="1">
    <citation type="journal article" date="2020" name="Genome Biol. Evol.">
        <title>Comparative genomics of strictly vertically transmitted, feminizing microsporidia endosymbionts of amphipod crustaceans.</title>
        <authorList>
            <person name="Cormier A."/>
            <person name="Chebbi M.A."/>
            <person name="Giraud I."/>
            <person name="Wattier R."/>
            <person name="Teixeira M."/>
            <person name="Gilbert C."/>
            <person name="Rigaud T."/>
            <person name="Cordaux R."/>
        </authorList>
    </citation>
    <scope>NUCLEOTIDE SEQUENCE [LARGE SCALE GENOMIC DNA]</scope>
    <source>
        <strain evidence="6 7">Ou3-Ou53</strain>
    </source>
</reference>
<name>A0A9P6GVB7_9MICR</name>
<keyword evidence="2" id="KW-0186">Copper</keyword>
<dbReference type="Proteomes" id="UP000740883">
    <property type="component" value="Unassembled WGS sequence"/>
</dbReference>
<gene>
    <name evidence="6" type="primary">tyr-1</name>
    <name evidence="6" type="ORF">NGRA_3392</name>
</gene>
<keyword evidence="7" id="KW-1185">Reference proteome</keyword>
<organism evidence="6 7">
    <name type="scientific">Nosema granulosis</name>
    <dbReference type="NCBI Taxonomy" id="83296"/>
    <lineage>
        <taxon>Eukaryota</taxon>
        <taxon>Fungi</taxon>
        <taxon>Fungi incertae sedis</taxon>
        <taxon>Microsporidia</taxon>
        <taxon>Nosematidae</taxon>
        <taxon>Nosema</taxon>
    </lineage>
</organism>
<evidence type="ECO:0000313" key="6">
    <source>
        <dbReference type="EMBL" id="KAF9752800.1"/>
    </source>
</evidence>
<dbReference type="SUPFAM" id="SSF48056">
    <property type="entry name" value="Di-copper centre-containing domain"/>
    <property type="match status" value="1"/>
</dbReference>
<dbReference type="PROSITE" id="PS00498">
    <property type="entry name" value="TYROSINASE_2"/>
    <property type="match status" value="1"/>
</dbReference>